<name>A0ABR2E9R4_9ROSI</name>
<evidence type="ECO:0000256" key="1">
    <source>
        <dbReference type="SAM" id="MobiDB-lite"/>
    </source>
</evidence>
<comment type="caution">
    <text evidence="2">The sequence shown here is derived from an EMBL/GenBank/DDBJ whole genome shotgun (WGS) entry which is preliminary data.</text>
</comment>
<evidence type="ECO:0000313" key="3">
    <source>
        <dbReference type="Proteomes" id="UP001472677"/>
    </source>
</evidence>
<proteinExistence type="predicted"/>
<feature type="region of interest" description="Disordered" evidence="1">
    <location>
        <begin position="76"/>
        <end position="113"/>
    </location>
</feature>
<sequence length="113" mass="13052">MHNPMQHQLHNIPPPPGPCHLPTHLLRLVTLKNFTSRPTTRMMYSIGSHPETTFNQSARLHPNQPWQYPFLDQLQHQPAQKRRRRHIITSDSDDENSVAIPDISADPSLSFSF</sequence>
<dbReference type="EMBL" id="JBBPBM010000017">
    <property type="protein sequence ID" value="KAK8556296.1"/>
    <property type="molecule type" value="Genomic_DNA"/>
</dbReference>
<gene>
    <name evidence="2" type="ORF">V6N12_002704</name>
</gene>
<organism evidence="2 3">
    <name type="scientific">Hibiscus sabdariffa</name>
    <name type="common">roselle</name>
    <dbReference type="NCBI Taxonomy" id="183260"/>
    <lineage>
        <taxon>Eukaryota</taxon>
        <taxon>Viridiplantae</taxon>
        <taxon>Streptophyta</taxon>
        <taxon>Embryophyta</taxon>
        <taxon>Tracheophyta</taxon>
        <taxon>Spermatophyta</taxon>
        <taxon>Magnoliopsida</taxon>
        <taxon>eudicotyledons</taxon>
        <taxon>Gunneridae</taxon>
        <taxon>Pentapetalae</taxon>
        <taxon>rosids</taxon>
        <taxon>malvids</taxon>
        <taxon>Malvales</taxon>
        <taxon>Malvaceae</taxon>
        <taxon>Malvoideae</taxon>
        <taxon>Hibiscus</taxon>
    </lineage>
</organism>
<evidence type="ECO:0000313" key="2">
    <source>
        <dbReference type="EMBL" id="KAK8556296.1"/>
    </source>
</evidence>
<reference evidence="2 3" key="1">
    <citation type="journal article" date="2024" name="G3 (Bethesda)">
        <title>Genome assembly of Hibiscus sabdariffa L. provides insights into metabolisms of medicinal natural products.</title>
        <authorList>
            <person name="Kim T."/>
        </authorList>
    </citation>
    <scope>NUCLEOTIDE SEQUENCE [LARGE SCALE GENOMIC DNA]</scope>
    <source>
        <strain evidence="2">TK-2024</strain>
        <tissue evidence="2">Old leaves</tissue>
    </source>
</reference>
<protein>
    <submittedName>
        <fullName evidence="2">Uncharacterized protein</fullName>
    </submittedName>
</protein>
<accession>A0ABR2E9R4</accession>
<dbReference type="Proteomes" id="UP001472677">
    <property type="component" value="Unassembled WGS sequence"/>
</dbReference>
<keyword evidence="3" id="KW-1185">Reference proteome</keyword>